<dbReference type="PROSITE" id="PS51354">
    <property type="entry name" value="GLUTAREDOXIN_2"/>
    <property type="match status" value="1"/>
</dbReference>
<dbReference type="InterPro" id="IPR011767">
    <property type="entry name" value="GLR_AS"/>
</dbReference>
<keyword evidence="3" id="KW-0249">Electron transport</keyword>
<dbReference type="InterPro" id="IPR036249">
    <property type="entry name" value="Thioredoxin-like_sf"/>
</dbReference>
<comment type="similarity">
    <text evidence="1">Belongs to the glutaredoxin family. Monothiol subfamily.</text>
</comment>
<evidence type="ECO:0000313" key="8">
    <source>
        <dbReference type="Proteomes" id="UP000095023"/>
    </source>
</evidence>
<dbReference type="FunFam" id="3.40.30.10:FF:000093">
    <property type="entry name" value="Glutaredoxin 2"/>
    <property type="match status" value="1"/>
</dbReference>
<evidence type="ECO:0000256" key="2">
    <source>
        <dbReference type="ARBA" id="ARBA00022448"/>
    </source>
</evidence>
<keyword evidence="8" id="KW-1185">Reference proteome</keyword>
<dbReference type="OrthoDB" id="423313at2759"/>
<dbReference type="PANTHER" id="PTHR45694:SF5">
    <property type="entry name" value="GLUTAREDOXIN 2"/>
    <property type="match status" value="1"/>
</dbReference>
<evidence type="ECO:0000313" key="7">
    <source>
        <dbReference type="EMBL" id="ODV89517.1"/>
    </source>
</evidence>
<dbReference type="GO" id="GO:0004362">
    <property type="term" value="F:glutathione-disulfide reductase (NADPH) activity"/>
    <property type="evidence" value="ECO:0007669"/>
    <property type="project" value="UniProtKB-ARBA"/>
</dbReference>
<dbReference type="GO" id="GO:0034599">
    <property type="term" value="P:cellular response to oxidative stress"/>
    <property type="evidence" value="ECO:0007669"/>
    <property type="project" value="TreeGrafter"/>
</dbReference>
<dbReference type="Proteomes" id="UP000095023">
    <property type="component" value="Unassembled WGS sequence"/>
</dbReference>
<dbReference type="PRINTS" id="PR00160">
    <property type="entry name" value="GLUTAREDOXIN"/>
</dbReference>
<dbReference type="GO" id="GO:0005801">
    <property type="term" value="C:cis-Golgi network"/>
    <property type="evidence" value="ECO:0007669"/>
    <property type="project" value="UniProtKB-ARBA"/>
</dbReference>
<dbReference type="PROSITE" id="PS00195">
    <property type="entry name" value="GLUTAREDOXIN_1"/>
    <property type="match status" value="1"/>
</dbReference>
<proteinExistence type="inferred from homology"/>
<protein>
    <recommendedName>
        <fullName evidence="6">Glutaredoxin domain-containing protein</fullName>
    </recommendedName>
</protein>
<sequence>FDAAKEFASILSLAPVVIFSKSYCPYCRATKELLFKTYELFPAPVVVELDKHPDGAALQDYIAEETGQRTVPNVIVGGVSRGGNDAMQKLHKAGQLADSFKSWSDKKVKVRLLQESESI</sequence>
<dbReference type="InterPro" id="IPR002109">
    <property type="entry name" value="Glutaredoxin"/>
</dbReference>
<dbReference type="AlphaFoldDB" id="A0A1E4TCR7"/>
<dbReference type="NCBIfam" id="TIGR02180">
    <property type="entry name" value="GRX_euk"/>
    <property type="match status" value="1"/>
</dbReference>
<dbReference type="InterPro" id="IPR014025">
    <property type="entry name" value="Glutaredoxin_subgr"/>
</dbReference>
<evidence type="ECO:0000256" key="5">
    <source>
        <dbReference type="ARBA" id="ARBA00023284"/>
    </source>
</evidence>
<dbReference type="InterPro" id="IPR011899">
    <property type="entry name" value="Glutaredoxin_euk/vir"/>
</dbReference>
<reference evidence="8" key="1">
    <citation type="submission" date="2016-02" db="EMBL/GenBank/DDBJ databases">
        <title>Comparative genomics of biotechnologically important yeasts.</title>
        <authorList>
            <consortium name="DOE Joint Genome Institute"/>
            <person name="Riley R."/>
            <person name="Haridas S."/>
            <person name="Wolfe K.H."/>
            <person name="Lopes M.R."/>
            <person name="Hittinger C.T."/>
            <person name="Goker M."/>
            <person name="Salamov A."/>
            <person name="Wisecaver J."/>
            <person name="Long T.M."/>
            <person name="Aerts A.L."/>
            <person name="Barry K."/>
            <person name="Choi C."/>
            <person name="Clum A."/>
            <person name="Coughlan A.Y."/>
            <person name="Deshpande S."/>
            <person name="Douglass A.P."/>
            <person name="Hanson S.J."/>
            <person name="Klenk H.-P."/>
            <person name="Labutti K."/>
            <person name="Lapidus A."/>
            <person name="Lindquist E."/>
            <person name="Lipzen A."/>
            <person name="Meier-Kolthoff J.P."/>
            <person name="Ohm R.A."/>
            <person name="Otillar R.P."/>
            <person name="Pangilinan J."/>
            <person name="Peng Y."/>
            <person name="Rokas A."/>
            <person name="Rosa C.A."/>
            <person name="Scheuner C."/>
            <person name="Sibirny A.A."/>
            <person name="Slot J.C."/>
            <person name="Stielow J.B."/>
            <person name="Sun H."/>
            <person name="Kurtzman C.P."/>
            <person name="Blackwell M."/>
            <person name="Jeffries T.W."/>
            <person name="Grigoriev I.V."/>
        </authorList>
    </citation>
    <scope>NUCLEOTIDE SEQUENCE [LARGE SCALE GENOMIC DNA]</scope>
    <source>
        <strain evidence="8">NRRL Y-17796</strain>
    </source>
</reference>
<dbReference type="PANTHER" id="PTHR45694">
    <property type="entry name" value="GLUTAREDOXIN 2"/>
    <property type="match status" value="1"/>
</dbReference>
<gene>
    <name evidence="7" type="ORF">CANCADRAFT_13921</name>
</gene>
<accession>A0A1E4TCR7</accession>
<name>A0A1E4TCR7_9ASCO</name>
<dbReference type="SUPFAM" id="SSF52833">
    <property type="entry name" value="Thioredoxin-like"/>
    <property type="match status" value="1"/>
</dbReference>
<feature type="non-terminal residue" evidence="7">
    <location>
        <position position="1"/>
    </location>
</feature>
<evidence type="ECO:0000256" key="3">
    <source>
        <dbReference type="ARBA" id="ARBA00022982"/>
    </source>
</evidence>
<evidence type="ECO:0000256" key="4">
    <source>
        <dbReference type="ARBA" id="ARBA00023157"/>
    </source>
</evidence>
<dbReference type="GO" id="GO:0005796">
    <property type="term" value="C:Golgi lumen"/>
    <property type="evidence" value="ECO:0007669"/>
    <property type="project" value="TreeGrafter"/>
</dbReference>
<evidence type="ECO:0000259" key="6">
    <source>
        <dbReference type="Pfam" id="PF00462"/>
    </source>
</evidence>
<evidence type="ECO:0000256" key="1">
    <source>
        <dbReference type="ARBA" id="ARBA00009630"/>
    </source>
</evidence>
<organism evidence="7 8">
    <name type="scientific">Tortispora caseinolytica NRRL Y-17796</name>
    <dbReference type="NCBI Taxonomy" id="767744"/>
    <lineage>
        <taxon>Eukaryota</taxon>
        <taxon>Fungi</taxon>
        <taxon>Dikarya</taxon>
        <taxon>Ascomycota</taxon>
        <taxon>Saccharomycotina</taxon>
        <taxon>Trigonopsidomycetes</taxon>
        <taxon>Trigonopsidales</taxon>
        <taxon>Trigonopsidaceae</taxon>
        <taxon>Tortispora</taxon>
    </lineage>
</organism>
<dbReference type="CDD" id="cd03419">
    <property type="entry name" value="GRX_GRXh_1_2_like"/>
    <property type="match status" value="1"/>
</dbReference>
<keyword evidence="5" id="KW-0676">Redox-active center</keyword>
<dbReference type="Pfam" id="PF00462">
    <property type="entry name" value="Glutaredoxin"/>
    <property type="match status" value="1"/>
</dbReference>
<feature type="non-terminal residue" evidence="7">
    <location>
        <position position="119"/>
    </location>
</feature>
<dbReference type="Gene3D" id="3.40.30.10">
    <property type="entry name" value="Glutaredoxin"/>
    <property type="match status" value="1"/>
</dbReference>
<dbReference type="GO" id="GO:0000324">
    <property type="term" value="C:fungal-type vacuole"/>
    <property type="evidence" value="ECO:0007669"/>
    <property type="project" value="TreeGrafter"/>
</dbReference>
<feature type="domain" description="Glutaredoxin" evidence="6">
    <location>
        <begin position="16"/>
        <end position="79"/>
    </location>
</feature>
<dbReference type="EMBL" id="KV453843">
    <property type="protein sequence ID" value="ODV89517.1"/>
    <property type="molecule type" value="Genomic_DNA"/>
</dbReference>
<keyword evidence="2" id="KW-0813">Transport</keyword>
<keyword evidence="4" id="KW-1015">Disulfide bond</keyword>